<accession>A0A0B0NVQ0</accession>
<evidence type="ECO:0000313" key="2">
    <source>
        <dbReference type="Proteomes" id="UP000032142"/>
    </source>
</evidence>
<gene>
    <name evidence="1" type="ORF">F383_17768</name>
</gene>
<keyword evidence="2" id="KW-1185">Reference proteome</keyword>
<name>A0A0B0NVQ0_GOSAR</name>
<evidence type="ECO:0000313" key="1">
    <source>
        <dbReference type="EMBL" id="KHG15171.1"/>
    </source>
</evidence>
<sequence length="66" mass="6727">MAGQNGAPESSLPLSVCWPKSQRGAGQAPPCRPPCTVAGDRKRCLWRGFDLSIGAEAVVDGTGASG</sequence>
<dbReference type="AlphaFoldDB" id="A0A0B0NVQ0"/>
<reference evidence="2" key="1">
    <citation type="submission" date="2014-09" db="EMBL/GenBank/DDBJ databases">
        <authorList>
            <person name="Mudge J."/>
            <person name="Ramaraj T."/>
            <person name="Lindquist I.E."/>
            <person name="Bharti A.K."/>
            <person name="Sundararajan A."/>
            <person name="Cameron C.T."/>
            <person name="Woodward J.E."/>
            <person name="May G.D."/>
            <person name="Brubaker C."/>
            <person name="Broadhvest J."/>
            <person name="Wilkins T.A."/>
        </authorList>
    </citation>
    <scope>NUCLEOTIDE SEQUENCE</scope>
    <source>
        <strain evidence="2">cv. AKA8401</strain>
    </source>
</reference>
<organism evidence="1 2">
    <name type="scientific">Gossypium arboreum</name>
    <name type="common">Tree cotton</name>
    <name type="synonym">Gossypium nanking</name>
    <dbReference type="NCBI Taxonomy" id="29729"/>
    <lineage>
        <taxon>Eukaryota</taxon>
        <taxon>Viridiplantae</taxon>
        <taxon>Streptophyta</taxon>
        <taxon>Embryophyta</taxon>
        <taxon>Tracheophyta</taxon>
        <taxon>Spermatophyta</taxon>
        <taxon>Magnoliopsida</taxon>
        <taxon>eudicotyledons</taxon>
        <taxon>Gunneridae</taxon>
        <taxon>Pentapetalae</taxon>
        <taxon>rosids</taxon>
        <taxon>malvids</taxon>
        <taxon>Malvales</taxon>
        <taxon>Malvaceae</taxon>
        <taxon>Malvoideae</taxon>
        <taxon>Gossypium</taxon>
    </lineage>
</organism>
<dbReference type="EMBL" id="KN403111">
    <property type="protein sequence ID" value="KHG15171.1"/>
    <property type="molecule type" value="Genomic_DNA"/>
</dbReference>
<dbReference type="Proteomes" id="UP000032142">
    <property type="component" value="Unassembled WGS sequence"/>
</dbReference>
<proteinExistence type="predicted"/>
<protein>
    <submittedName>
        <fullName evidence="1">Mucin-4</fullName>
    </submittedName>
</protein>